<proteinExistence type="predicted"/>
<organism evidence="2 3">
    <name type="scientific">Penicillium ucsense</name>
    <dbReference type="NCBI Taxonomy" id="2839758"/>
    <lineage>
        <taxon>Eukaryota</taxon>
        <taxon>Fungi</taxon>
        <taxon>Dikarya</taxon>
        <taxon>Ascomycota</taxon>
        <taxon>Pezizomycotina</taxon>
        <taxon>Eurotiomycetes</taxon>
        <taxon>Eurotiomycetidae</taxon>
        <taxon>Eurotiales</taxon>
        <taxon>Aspergillaceae</taxon>
        <taxon>Penicillium</taxon>
    </lineage>
</organism>
<dbReference type="Proteomes" id="UP000631181">
    <property type="component" value="Unassembled WGS sequence"/>
</dbReference>
<accession>A0A8J8WIZ6</accession>
<protein>
    <recommendedName>
        <fullName evidence="4">Stc1 domain-containing protein</fullName>
    </recommendedName>
</protein>
<feature type="compositionally biased region" description="Basic and acidic residues" evidence="1">
    <location>
        <begin position="1"/>
        <end position="25"/>
    </location>
</feature>
<feature type="region of interest" description="Disordered" evidence="1">
    <location>
        <begin position="1"/>
        <end position="26"/>
    </location>
</feature>
<dbReference type="EMBL" id="WIWV01000019">
    <property type="protein sequence ID" value="KAF7718071.1"/>
    <property type="molecule type" value="Genomic_DNA"/>
</dbReference>
<evidence type="ECO:0000313" key="3">
    <source>
        <dbReference type="Proteomes" id="UP000631181"/>
    </source>
</evidence>
<dbReference type="AlphaFoldDB" id="A0A8J8WIZ6"/>
<gene>
    <name evidence="2" type="ORF">PECM_003036</name>
</gene>
<reference evidence="2" key="1">
    <citation type="journal article" date="2020" name="Front. Microbiol.">
        <title>Gene regulatory networks of Penicillium echinulatum 2HH and Penicillium oxalicum 114-2 inferred by a computational biology approach.</title>
        <authorList>
            <person name="Lenz A.R."/>
            <person name="Galan-Vasquez E."/>
            <person name="Balbinot E."/>
            <person name="De Abreu F.P."/>
            <person name="De Oliveira N.S."/>
            <person name="Da Rosa L.O."/>
            <person name="De Avila E Silva S."/>
            <person name="Camassola M."/>
            <person name="Dillon A.J.P."/>
            <person name="Perez-Rueda E."/>
        </authorList>
    </citation>
    <scope>NUCLEOTIDE SEQUENCE</scope>
    <source>
        <strain evidence="2">S1M29</strain>
    </source>
</reference>
<keyword evidence="3" id="KW-1185">Reference proteome</keyword>
<evidence type="ECO:0000256" key="1">
    <source>
        <dbReference type="SAM" id="MobiDB-lite"/>
    </source>
</evidence>
<comment type="caution">
    <text evidence="2">The sequence shown here is derived from an EMBL/GenBank/DDBJ whole genome shotgun (WGS) entry which is preliminary data.</text>
</comment>
<evidence type="ECO:0008006" key="4">
    <source>
        <dbReference type="Google" id="ProtNLM"/>
    </source>
</evidence>
<dbReference type="OrthoDB" id="10515590at2759"/>
<evidence type="ECO:0000313" key="2">
    <source>
        <dbReference type="EMBL" id="KAF7718071.1"/>
    </source>
</evidence>
<name>A0A8J8WIZ6_9EURO</name>
<sequence length="144" mass="16193">MGESNLEKKFSKMRLHEDHHEHTDDELTDAEVIPRKVARARDGYTIRGELCVECLEMMLSDSSVACLRDSNGDKCRCCMKKGRQCMKIPTKFKSDIENFIHANDPGRIPAARVLLSKVWDINEEARKAQQAAAGGKARTSKSKA</sequence>